<dbReference type="Proteomes" id="UP000693970">
    <property type="component" value="Unassembled WGS sequence"/>
</dbReference>
<name>A0A9K3L1A8_9STRA</name>
<reference evidence="2" key="2">
    <citation type="submission" date="2021-04" db="EMBL/GenBank/DDBJ databases">
        <authorList>
            <person name="Podell S."/>
        </authorList>
    </citation>
    <scope>NUCLEOTIDE SEQUENCE</scope>
    <source>
        <strain evidence="2">Hildebrandi</strain>
    </source>
</reference>
<proteinExistence type="predicted"/>
<evidence type="ECO:0000313" key="2">
    <source>
        <dbReference type="EMBL" id="KAG7352995.1"/>
    </source>
</evidence>
<reference evidence="2" key="1">
    <citation type="journal article" date="2021" name="Sci. Rep.">
        <title>Diploid genomic architecture of Nitzschia inconspicua, an elite biomass production diatom.</title>
        <authorList>
            <person name="Oliver A."/>
            <person name="Podell S."/>
            <person name="Pinowska A."/>
            <person name="Traller J.C."/>
            <person name="Smith S.R."/>
            <person name="McClure R."/>
            <person name="Beliaev A."/>
            <person name="Bohutskyi P."/>
            <person name="Hill E.A."/>
            <person name="Rabines A."/>
            <person name="Zheng H."/>
            <person name="Allen L.Z."/>
            <person name="Kuo A."/>
            <person name="Grigoriev I.V."/>
            <person name="Allen A.E."/>
            <person name="Hazlebeck D."/>
            <person name="Allen E.E."/>
        </authorList>
    </citation>
    <scope>NUCLEOTIDE SEQUENCE</scope>
    <source>
        <strain evidence="2">Hildebrandi</strain>
    </source>
</reference>
<dbReference type="OrthoDB" id="48574at2759"/>
<dbReference type="InterPro" id="IPR001932">
    <property type="entry name" value="PPM-type_phosphatase-like_dom"/>
</dbReference>
<dbReference type="AlphaFoldDB" id="A0A9K3L1A8"/>
<evidence type="ECO:0000313" key="3">
    <source>
        <dbReference type="Proteomes" id="UP000693970"/>
    </source>
</evidence>
<comment type="caution">
    <text evidence="2">The sequence shown here is derived from an EMBL/GenBank/DDBJ whole genome shotgun (WGS) entry which is preliminary data.</text>
</comment>
<sequence>MQSEDPIKAACVEKAGIIVVDLNAPNRTLSTIGLLGSRPWEHNVGGSCLRHGYFHFKCDKAKKKNGPAEEEEQVVMDLPPEEQLITGVSDVAIHKRQTNTFCYLVLACDGIWDVTSNGNLGDSVKKEVKIKNDQNVSEALLTEVGDATRDHRTTTCPPP</sequence>
<keyword evidence="3" id="KW-1185">Reference proteome</keyword>
<evidence type="ECO:0000259" key="1">
    <source>
        <dbReference type="Pfam" id="PF00481"/>
    </source>
</evidence>
<protein>
    <submittedName>
        <fullName evidence="2">Protein phosphatase 2C</fullName>
    </submittedName>
</protein>
<gene>
    <name evidence="2" type="ORF">IV203_009043</name>
</gene>
<accession>A0A9K3L1A8</accession>
<feature type="domain" description="PPM-type phosphatase" evidence="1">
    <location>
        <begin position="52"/>
        <end position="143"/>
    </location>
</feature>
<dbReference type="EMBL" id="JAGRRH010000017">
    <property type="protein sequence ID" value="KAG7352995.1"/>
    <property type="molecule type" value="Genomic_DNA"/>
</dbReference>
<dbReference type="Pfam" id="PF00481">
    <property type="entry name" value="PP2C"/>
    <property type="match status" value="1"/>
</dbReference>
<organism evidence="2 3">
    <name type="scientific">Nitzschia inconspicua</name>
    <dbReference type="NCBI Taxonomy" id="303405"/>
    <lineage>
        <taxon>Eukaryota</taxon>
        <taxon>Sar</taxon>
        <taxon>Stramenopiles</taxon>
        <taxon>Ochrophyta</taxon>
        <taxon>Bacillariophyta</taxon>
        <taxon>Bacillariophyceae</taxon>
        <taxon>Bacillariophycidae</taxon>
        <taxon>Bacillariales</taxon>
        <taxon>Bacillariaceae</taxon>
        <taxon>Nitzschia</taxon>
    </lineage>
</organism>